<gene>
    <name evidence="1" type="ORF">YA0849_09700</name>
</gene>
<dbReference type="EMBL" id="JAEILD010000040">
    <property type="protein sequence ID" value="MBI6649278.1"/>
    <property type="molecule type" value="Genomic_DNA"/>
</dbReference>
<keyword evidence="2" id="KW-1185">Reference proteome</keyword>
<reference evidence="1 2" key="1">
    <citation type="submission" date="2020-12" db="EMBL/GenBank/DDBJ databases">
        <title>Comparative genomic insights into the epidemiology and virulence of plant pathogenic Pseudomonads from Turkey.</title>
        <authorList>
            <person name="Dillon M."/>
            <person name="Ruiz-Bedoya T."/>
            <person name="Bendalovic-Torma C."/>
            <person name="Guttman K.M."/>
            <person name="Kwak H."/>
            <person name="Middleton M.A."/>
            <person name="Wang P.W."/>
            <person name="Horuz S."/>
            <person name="Aysan Y."/>
            <person name="Guttman D.S."/>
        </authorList>
    </citation>
    <scope>NUCLEOTIDE SEQUENCE [LARGE SCALE GENOMIC DNA]</scope>
    <source>
        <strain evidence="1 2">S4_EA_3a</strain>
    </source>
</reference>
<name>A0ABS0VCN5_PSEVE</name>
<proteinExistence type="predicted"/>
<organism evidence="1 2">
    <name type="scientific">Pseudomonas veronii</name>
    <dbReference type="NCBI Taxonomy" id="76761"/>
    <lineage>
        <taxon>Bacteria</taxon>
        <taxon>Pseudomonadati</taxon>
        <taxon>Pseudomonadota</taxon>
        <taxon>Gammaproteobacteria</taxon>
        <taxon>Pseudomonadales</taxon>
        <taxon>Pseudomonadaceae</taxon>
        <taxon>Pseudomonas</taxon>
    </lineage>
</organism>
<dbReference type="Proteomes" id="UP000614123">
    <property type="component" value="Unassembled WGS sequence"/>
</dbReference>
<evidence type="ECO:0000313" key="1">
    <source>
        <dbReference type="EMBL" id="MBI6649278.1"/>
    </source>
</evidence>
<protein>
    <submittedName>
        <fullName evidence="1">Uncharacterized protein</fullName>
    </submittedName>
</protein>
<accession>A0ABS0VCN5</accession>
<evidence type="ECO:0000313" key="2">
    <source>
        <dbReference type="Proteomes" id="UP000614123"/>
    </source>
</evidence>
<dbReference type="RefSeq" id="WP_008786722.1">
    <property type="nucleotide sequence ID" value="NZ_JAEILD010000040.1"/>
</dbReference>
<sequence length="60" mass="6618">MLETVMIFGADCATVSGAAHHFRVSQPSHSDDFRNAQEPNGLDTDSYSLTFLDDDLMAIR</sequence>
<comment type="caution">
    <text evidence="1">The sequence shown here is derived from an EMBL/GenBank/DDBJ whole genome shotgun (WGS) entry which is preliminary data.</text>
</comment>